<accession>A0A8J5IF53</accession>
<dbReference type="Proteomes" id="UP000709295">
    <property type="component" value="Unassembled WGS sequence"/>
</dbReference>
<protein>
    <submittedName>
        <fullName evidence="1">Uncharacterized protein</fullName>
    </submittedName>
</protein>
<evidence type="ECO:0000313" key="2">
    <source>
        <dbReference type="Proteomes" id="UP000709295"/>
    </source>
</evidence>
<proteinExistence type="predicted"/>
<comment type="caution">
    <text evidence="1">The sequence shown here is derived from an EMBL/GenBank/DDBJ whole genome shotgun (WGS) entry which is preliminary data.</text>
</comment>
<reference evidence="1" key="1">
    <citation type="submission" date="2021-01" db="EMBL/GenBank/DDBJ databases">
        <title>Phytophthora aleatoria, a newly-described species from Pinus radiata is distinct from Phytophthora cactorum isolates based on comparative genomics.</title>
        <authorList>
            <person name="Mcdougal R."/>
            <person name="Panda P."/>
            <person name="Williams N."/>
            <person name="Studholme D.J."/>
        </authorList>
    </citation>
    <scope>NUCLEOTIDE SEQUENCE</scope>
    <source>
        <strain evidence="1">NZFS 4037</strain>
    </source>
</reference>
<keyword evidence="2" id="KW-1185">Reference proteome</keyword>
<organism evidence="1 2">
    <name type="scientific">Phytophthora aleatoria</name>
    <dbReference type="NCBI Taxonomy" id="2496075"/>
    <lineage>
        <taxon>Eukaryota</taxon>
        <taxon>Sar</taxon>
        <taxon>Stramenopiles</taxon>
        <taxon>Oomycota</taxon>
        <taxon>Peronosporomycetes</taxon>
        <taxon>Peronosporales</taxon>
        <taxon>Peronosporaceae</taxon>
        <taxon>Phytophthora</taxon>
    </lineage>
</organism>
<evidence type="ECO:0000313" key="1">
    <source>
        <dbReference type="EMBL" id="KAG6946864.1"/>
    </source>
</evidence>
<name>A0A8J5IF53_9STRA</name>
<gene>
    <name evidence="1" type="ORF">JG688_00015790</name>
</gene>
<sequence length="230" mass="26576">MELSVPSILRSCPNLSELSLSGDMVDIQLILNQSHPIRQSRREFRLNLDLIVSLSRSLSNTSNLLPKSVRRLRVRPINRLLRGQFDPPVLKSCLNNLLGMLDKNRSLSYFEVTVPSRLMNFFENFRKFNLRPTHNTRNLSLESKTAFISAVLAPTTATQAVRNVVQERSSLHKLSQDMLCQIFTYAQTPVPLQVFIRSQSTKRVSKNCRKHYQLWTERRGFPVVSRPQIR</sequence>
<dbReference type="AlphaFoldDB" id="A0A8J5IF53"/>
<dbReference type="EMBL" id="JAENGY010001795">
    <property type="protein sequence ID" value="KAG6946864.1"/>
    <property type="molecule type" value="Genomic_DNA"/>
</dbReference>